<keyword evidence="4" id="KW-0862">Zinc</keyword>
<dbReference type="PANTHER" id="PTHR46233">
    <property type="entry name" value="HYDROXYACYLGLUTATHIONE HYDROLASE GLOC"/>
    <property type="match status" value="1"/>
</dbReference>
<keyword evidence="7" id="KW-1185">Reference proteome</keyword>
<accession>A0ABS5PK57</accession>
<dbReference type="Proteomes" id="UP000746471">
    <property type="component" value="Unassembled WGS sequence"/>
</dbReference>
<name>A0ABS5PK57_9FIRM</name>
<evidence type="ECO:0000256" key="4">
    <source>
        <dbReference type="ARBA" id="ARBA00022833"/>
    </source>
</evidence>
<evidence type="ECO:0000313" key="7">
    <source>
        <dbReference type="Proteomes" id="UP000746471"/>
    </source>
</evidence>
<protein>
    <submittedName>
        <fullName evidence="6">MBL fold metallo-hydrolase</fullName>
    </submittedName>
</protein>
<organism evidence="6 7">
    <name type="scientific">Fusibacter paucivorans</name>
    <dbReference type="NCBI Taxonomy" id="76009"/>
    <lineage>
        <taxon>Bacteria</taxon>
        <taxon>Bacillati</taxon>
        <taxon>Bacillota</taxon>
        <taxon>Clostridia</taxon>
        <taxon>Eubacteriales</taxon>
        <taxon>Eubacteriales Family XII. Incertae Sedis</taxon>
        <taxon>Fusibacter</taxon>
    </lineage>
</organism>
<dbReference type="PANTHER" id="PTHR46233:SF3">
    <property type="entry name" value="HYDROXYACYLGLUTATHIONE HYDROLASE GLOC"/>
    <property type="match status" value="1"/>
</dbReference>
<keyword evidence="2" id="KW-0479">Metal-binding</keyword>
<proteinExistence type="predicted"/>
<dbReference type="InterPro" id="IPR051453">
    <property type="entry name" value="MBL_Glyoxalase_II"/>
</dbReference>
<dbReference type="Pfam" id="PF00753">
    <property type="entry name" value="Lactamase_B"/>
    <property type="match status" value="1"/>
</dbReference>
<evidence type="ECO:0000256" key="2">
    <source>
        <dbReference type="ARBA" id="ARBA00022723"/>
    </source>
</evidence>
<dbReference type="SMART" id="SM00849">
    <property type="entry name" value="Lactamase_B"/>
    <property type="match status" value="1"/>
</dbReference>
<evidence type="ECO:0000259" key="5">
    <source>
        <dbReference type="SMART" id="SM00849"/>
    </source>
</evidence>
<dbReference type="InterPro" id="IPR036866">
    <property type="entry name" value="RibonucZ/Hydroxyglut_hydro"/>
</dbReference>
<dbReference type="SUPFAM" id="SSF56281">
    <property type="entry name" value="Metallo-hydrolase/oxidoreductase"/>
    <property type="match status" value="1"/>
</dbReference>
<reference evidence="6 7" key="1">
    <citation type="submission" date="2021-05" db="EMBL/GenBank/DDBJ databases">
        <title>Fusibacter ferrireducens sp. nov., an anaerobic, sulfur- and Fe-reducing bacterium isolated from the mangrove sediment.</title>
        <authorList>
            <person name="Qiu D."/>
        </authorList>
    </citation>
    <scope>NUCLEOTIDE SEQUENCE [LARGE SCALE GENOMIC DNA]</scope>
    <source>
        <strain evidence="6 7">DSM 12116</strain>
    </source>
</reference>
<evidence type="ECO:0000256" key="3">
    <source>
        <dbReference type="ARBA" id="ARBA00022801"/>
    </source>
</evidence>
<dbReference type="RefSeq" id="WP_213235174.1">
    <property type="nucleotide sequence ID" value="NZ_JAHBCL010000002.1"/>
</dbReference>
<keyword evidence="3" id="KW-0378">Hydrolase</keyword>
<comment type="caution">
    <text evidence="6">The sequence shown here is derived from an EMBL/GenBank/DDBJ whole genome shotgun (WGS) entry which is preliminary data.</text>
</comment>
<sequence>MSKEIKAVKETLEERTLRMLNNPWDLYNAPFKIVDDVYFVGTNWVSIFLLDTDEGLVLIDCAMQETLYLLIDSIHRLGFDPRDISKILLTHGHFDHVGAVRSLQEISGCEVWIGEGDGFFFTERRDLIVFEDRVPPFKIDHYYDYNQKIQIGDFSIEPVHCPGHTPGTSSLFFDIERNGEVLKCAVHGGLGAAVMSNAYLTANKLPVSLQTDYLNSIDKVVDRKVDIVLPSHAGHCVDHDFLSFANTDGSKFIDPSAWRRMLLAKKAEIVKIIENEKNETL</sequence>
<evidence type="ECO:0000313" key="6">
    <source>
        <dbReference type="EMBL" id="MBS7525393.1"/>
    </source>
</evidence>
<dbReference type="Gene3D" id="3.60.15.10">
    <property type="entry name" value="Ribonuclease Z/Hydroxyacylglutathione hydrolase-like"/>
    <property type="match status" value="1"/>
</dbReference>
<dbReference type="EMBL" id="JAHBCL010000002">
    <property type="protein sequence ID" value="MBS7525393.1"/>
    <property type="molecule type" value="Genomic_DNA"/>
</dbReference>
<evidence type="ECO:0000256" key="1">
    <source>
        <dbReference type="ARBA" id="ARBA00001947"/>
    </source>
</evidence>
<gene>
    <name evidence="6" type="ORF">KHM83_01735</name>
</gene>
<feature type="domain" description="Metallo-beta-lactamase" evidence="5">
    <location>
        <begin position="44"/>
        <end position="232"/>
    </location>
</feature>
<dbReference type="InterPro" id="IPR001279">
    <property type="entry name" value="Metallo-B-lactamas"/>
</dbReference>
<comment type="cofactor">
    <cofactor evidence="1">
        <name>Zn(2+)</name>
        <dbReference type="ChEBI" id="CHEBI:29105"/>
    </cofactor>
</comment>